<evidence type="ECO:0000313" key="2">
    <source>
        <dbReference type="EMBL" id="MFC1430612.1"/>
    </source>
</evidence>
<dbReference type="RefSeq" id="WP_380550357.1">
    <property type="nucleotide sequence ID" value="NZ_JBHEZY010000002.1"/>
</dbReference>
<reference evidence="2 3" key="1">
    <citation type="submission" date="2024-09" db="EMBL/GenBank/DDBJ databases">
        <authorList>
            <person name="Lee S.D."/>
        </authorList>
    </citation>
    <scope>NUCLEOTIDE SEQUENCE [LARGE SCALE GENOMIC DNA]</scope>
    <source>
        <strain evidence="2 3">N1-3</strain>
    </source>
</reference>
<evidence type="ECO:0000259" key="1">
    <source>
        <dbReference type="Pfam" id="PF12770"/>
    </source>
</evidence>
<gene>
    <name evidence="2" type="ORF">ACEZDB_08025</name>
</gene>
<evidence type="ECO:0000313" key="3">
    <source>
        <dbReference type="Proteomes" id="UP001592530"/>
    </source>
</evidence>
<dbReference type="Pfam" id="PF12770">
    <property type="entry name" value="CHAT"/>
    <property type="match status" value="1"/>
</dbReference>
<organism evidence="2 3">
    <name type="scientific">Streptacidiphilus alkalitolerans</name>
    <dbReference type="NCBI Taxonomy" id="3342712"/>
    <lineage>
        <taxon>Bacteria</taxon>
        <taxon>Bacillati</taxon>
        <taxon>Actinomycetota</taxon>
        <taxon>Actinomycetes</taxon>
        <taxon>Kitasatosporales</taxon>
        <taxon>Streptomycetaceae</taxon>
        <taxon>Streptacidiphilus</taxon>
    </lineage>
</organism>
<accession>A0ABV6WY02</accession>
<comment type="caution">
    <text evidence="2">The sequence shown here is derived from an EMBL/GenBank/DDBJ whole genome shotgun (WGS) entry which is preliminary data.</text>
</comment>
<dbReference type="Proteomes" id="UP001592530">
    <property type="component" value="Unassembled WGS sequence"/>
</dbReference>
<sequence length="1090" mass="115956">MTDTADQGDPDRAIRRVTAEASQAWQTFLTGSEPALENEAIALATQAVELAEHTPDVALAGQCHLNLGSMLASRFDRLAIPADLTSSERHIARALALLPADHHDRPGCYSTAGASSFRRFQLDSRPETLDLSISQVRCAVSTATVDDPRLNGFRSNLAAFLTIRHAVTGEDADLDEAVALGRAVAASYRGPQRPLVLGAFLGSLIHLINRRTDLAALTEAQTVVHEILAVTGPGSPHRIAVLGNVTALLRLQHLLVGVDDGAALDQAVPLQRELLDAVPTGHIEEAVHICTLADLLVLRWQTLASREDLEEAVRLLERSSDLPASRFIAHFGASYTVAMRALAESRLADGSPRAAAEAAVKSVDAARQLRKGAADHPLLAGRAAILEANAWLTLHQATGGDEALTAAEACFVEADESLLPDDPQRAVLFGNIAFARLDALQNRASGEELGPVITTLRKSVAMFNDTTRFSEAGTRALSNLGSALLFRYEADRNQADLEESLILFLEIAESDKAPWRVRLGVCSLAAHSLMNFSRPVLAVQWYERAMQLLPLTAWRGADRSGAESLLGAYTSLGRDAAAALLDTGHDPGQALSVLEAGRGVLWARTVELRGNATDVQRWNPELAGRLADLGRRLDSVDHPSGLDELPDAASRRTDRRAVLSQEYRTLAAEAAATGHGGFLTPPSTTDLQAAAVDGPVIVVNVSKWRCDAFLVTAAGIDYLPLPKLTADAVERMASEHLAALAALDAARAERVTAQAANATAPSLSSARREHAARTAEAEAARHSGDLLDSILRDLWDFIAEPITNALALDGAARLWWCPTGPLALLPLHAAGHYAPLSAPCIPETPGMPNAVGSVANQPRNLLDRFTCSITPTVLSLARAHRVETTTGGATSADPRMLMVALPDTPGQNPLPEVERERDLLRSLWPEGRLTCLEGPDAACAAVRAALHTHSLAHIGCHGRQDTKHPSIGGILLYDGLLSVGDIASGRHNGEFAFLSACETVTIGRALPDEVISLGAALHVTGYRHVIGTQWSVNSTAAADASETVHLALTAPGGVFHPSGAADALRRAVLRLRADPALPRYSWVPFTHTGP</sequence>
<name>A0ABV6WY02_9ACTN</name>
<dbReference type="EMBL" id="JBHEZY010000002">
    <property type="protein sequence ID" value="MFC1430612.1"/>
    <property type="molecule type" value="Genomic_DNA"/>
</dbReference>
<dbReference type="InterPro" id="IPR024983">
    <property type="entry name" value="CHAT_dom"/>
</dbReference>
<feature type="domain" description="CHAT" evidence="1">
    <location>
        <begin position="790"/>
        <end position="1089"/>
    </location>
</feature>
<proteinExistence type="predicted"/>
<protein>
    <submittedName>
        <fullName evidence="2">CHAT domain-containing protein</fullName>
    </submittedName>
</protein>